<keyword evidence="2" id="KW-0479">Metal-binding</keyword>
<evidence type="ECO:0000313" key="6">
    <source>
        <dbReference type="EMBL" id="SEB08209.1"/>
    </source>
</evidence>
<dbReference type="PANTHER" id="PTHR43880:SF12">
    <property type="entry name" value="ALCOHOL DEHYDROGENASE CLASS-3"/>
    <property type="match status" value="1"/>
</dbReference>
<dbReference type="Pfam" id="PF00107">
    <property type="entry name" value="ADH_zinc_N"/>
    <property type="match status" value="1"/>
</dbReference>
<accession>A0A1H4GF41</accession>
<organism evidence="6 7">
    <name type="scientific">Rubrimonas cliftonensis</name>
    <dbReference type="NCBI Taxonomy" id="89524"/>
    <lineage>
        <taxon>Bacteria</taxon>
        <taxon>Pseudomonadati</taxon>
        <taxon>Pseudomonadota</taxon>
        <taxon>Alphaproteobacteria</taxon>
        <taxon>Rhodobacterales</taxon>
        <taxon>Paracoccaceae</taxon>
        <taxon>Rubrimonas</taxon>
    </lineage>
</organism>
<dbReference type="InterPro" id="IPR011032">
    <property type="entry name" value="GroES-like_sf"/>
</dbReference>
<evidence type="ECO:0000313" key="7">
    <source>
        <dbReference type="Proteomes" id="UP000198703"/>
    </source>
</evidence>
<evidence type="ECO:0000259" key="5">
    <source>
        <dbReference type="Pfam" id="PF00107"/>
    </source>
</evidence>
<name>A0A1H4GF41_9RHOB</name>
<dbReference type="InterPro" id="IPR013149">
    <property type="entry name" value="ADH-like_C"/>
</dbReference>
<dbReference type="GO" id="GO:0008270">
    <property type="term" value="F:zinc ion binding"/>
    <property type="evidence" value="ECO:0007669"/>
    <property type="project" value="TreeGrafter"/>
</dbReference>
<dbReference type="GO" id="GO:0051903">
    <property type="term" value="F:S-(hydroxymethyl)glutathione dehydrogenase [NAD(P)+] activity"/>
    <property type="evidence" value="ECO:0007669"/>
    <property type="project" value="TreeGrafter"/>
</dbReference>
<dbReference type="EMBL" id="FNQM01000062">
    <property type="protein sequence ID" value="SEB08209.1"/>
    <property type="molecule type" value="Genomic_DNA"/>
</dbReference>
<reference evidence="6 7" key="1">
    <citation type="submission" date="2016-10" db="EMBL/GenBank/DDBJ databases">
        <authorList>
            <person name="de Groot N.N."/>
        </authorList>
    </citation>
    <scope>NUCLEOTIDE SEQUENCE [LARGE SCALE GENOMIC DNA]</scope>
    <source>
        <strain evidence="6 7">DSM 15345</strain>
    </source>
</reference>
<gene>
    <name evidence="6" type="ORF">SAMN05444370_1625</name>
</gene>
<dbReference type="Proteomes" id="UP000198703">
    <property type="component" value="Unassembled WGS sequence"/>
</dbReference>
<feature type="non-terminal residue" evidence="6">
    <location>
        <position position="1"/>
    </location>
</feature>
<dbReference type="GO" id="GO:0046294">
    <property type="term" value="P:formaldehyde catabolic process"/>
    <property type="evidence" value="ECO:0007669"/>
    <property type="project" value="TreeGrafter"/>
</dbReference>
<dbReference type="FunFam" id="3.40.50.720:FF:000003">
    <property type="entry name" value="S-(hydroxymethyl)glutathione dehydrogenase"/>
    <property type="match status" value="1"/>
</dbReference>
<evidence type="ECO:0000256" key="3">
    <source>
        <dbReference type="ARBA" id="ARBA00022833"/>
    </source>
</evidence>
<sequence>PDGTSRFSHKGKPILHYMGTSTFSEYTVLPEISVAKINPEAPLSKASVMGCAVPTGMGAVRNTAKVEAGATVAVFGLGAVGMAVIQGAVMNGASRIIGIDTNPAKFPLAMALGATECVNPKDHAQPIQEVLVEMTGGGLDYTFEAIGNVHVMRAALEACHKGWGECTVIGVAGAGQEISTRPFQLVTGRVWRGTAFGGVKGRSQLPGMVDEWLRGDFSVDPYITHHMTHGQINTAFDLLKAGQSIRSVIHFQPDETMTVNSLPGVIVPA</sequence>
<feature type="domain" description="Alcohol dehydrogenase-like C-terminal" evidence="5">
    <location>
        <begin position="79"/>
        <end position="210"/>
    </location>
</feature>
<dbReference type="Gene3D" id="3.40.50.720">
    <property type="entry name" value="NAD(P)-binding Rossmann-like Domain"/>
    <property type="match status" value="1"/>
</dbReference>
<comment type="cofactor">
    <cofactor evidence="1">
        <name>Zn(2+)</name>
        <dbReference type="ChEBI" id="CHEBI:29105"/>
    </cofactor>
</comment>
<dbReference type="PANTHER" id="PTHR43880">
    <property type="entry name" value="ALCOHOL DEHYDROGENASE"/>
    <property type="match status" value="1"/>
</dbReference>
<dbReference type="RefSeq" id="WP_093257091.1">
    <property type="nucleotide sequence ID" value="NZ_FNQM01000062.1"/>
</dbReference>
<keyword evidence="7" id="KW-1185">Reference proteome</keyword>
<dbReference type="SUPFAM" id="SSF50129">
    <property type="entry name" value="GroES-like"/>
    <property type="match status" value="1"/>
</dbReference>
<dbReference type="GO" id="GO:0005829">
    <property type="term" value="C:cytosol"/>
    <property type="evidence" value="ECO:0007669"/>
    <property type="project" value="TreeGrafter"/>
</dbReference>
<dbReference type="OrthoDB" id="9770544at2"/>
<evidence type="ECO:0000256" key="4">
    <source>
        <dbReference type="ARBA" id="ARBA00023027"/>
    </source>
</evidence>
<protein>
    <submittedName>
        <fullName evidence="6">S-(Hydroxymethyl)glutathione dehydrogenase / alcohol dehydrogenase</fullName>
    </submittedName>
</protein>
<evidence type="ECO:0000256" key="2">
    <source>
        <dbReference type="ARBA" id="ARBA00022723"/>
    </source>
</evidence>
<dbReference type="InterPro" id="IPR036291">
    <property type="entry name" value="NAD(P)-bd_dom_sf"/>
</dbReference>
<dbReference type="Gene3D" id="3.90.180.10">
    <property type="entry name" value="Medium-chain alcohol dehydrogenases, catalytic domain"/>
    <property type="match status" value="1"/>
</dbReference>
<keyword evidence="3" id="KW-0862">Zinc</keyword>
<dbReference type="AlphaFoldDB" id="A0A1H4GF41"/>
<keyword evidence="4" id="KW-0520">NAD</keyword>
<evidence type="ECO:0000256" key="1">
    <source>
        <dbReference type="ARBA" id="ARBA00001947"/>
    </source>
</evidence>
<proteinExistence type="predicted"/>
<dbReference type="STRING" id="89524.SAMN05444370_1625"/>
<dbReference type="SUPFAM" id="SSF51735">
    <property type="entry name" value="NAD(P)-binding Rossmann-fold domains"/>
    <property type="match status" value="1"/>
</dbReference>